<protein>
    <recommendedName>
        <fullName evidence="3">Protein kinase domain-containing protein</fullName>
    </recommendedName>
</protein>
<proteinExistence type="predicted"/>
<reference evidence="1" key="1">
    <citation type="submission" date="2021-06" db="EMBL/GenBank/DDBJ databases">
        <authorList>
            <person name="Hodson N. C."/>
            <person name="Mongue J. A."/>
            <person name="Jaron S. K."/>
        </authorList>
    </citation>
    <scope>NUCLEOTIDE SEQUENCE</scope>
</reference>
<evidence type="ECO:0000313" key="2">
    <source>
        <dbReference type="Proteomes" id="UP000708208"/>
    </source>
</evidence>
<feature type="non-terminal residue" evidence="1">
    <location>
        <position position="1"/>
    </location>
</feature>
<dbReference type="EMBL" id="CAJVCH010029584">
    <property type="protein sequence ID" value="CAG7707179.1"/>
    <property type="molecule type" value="Genomic_DNA"/>
</dbReference>
<gene>
    <name evidence="1" type="ORF">AFUS01_LOCUS4711</name>
</gene>
<accession>A0A8J2JVP1</accession>
<dbReference type="Proteomes" id="UP000708208">
    <property type="component" value="Unassembled WGS sequence"/>
</dbReference>
<name>A0A8J2JVP1_9HEXA</name>
<evidence type="ECO:0000313" key="1">
    <source>
        <dbReference type="EMBL" id="CAG7707179.1"/>
    </source>
</evidence>
<dbReference type="OrthoDB" id="3256376at2759"/>
<organism evidence="1 2">
    <name type="scientific">Allacma fusca</name>
    <dbReference type="NCBI Taxonomy" id="39272"/>
    <lineage>
        <taxon>Eukaryota</taxon>
        <taxon>Metazoa</taxon>
        <taxon>Ecdysozoa</taxon>
        <taxon>Arthropoda</taxon>
        <taxon>Hexapoda</taxon>
        <taxon>Collembola</taxon>
        <taxon>Symphypleona</taxon>
        <taxon>Sminthuridae</taxon>
        <taxon>Allacma</taxon>
    </lineage>
</organism>
<evidence type="ECO:0008006" key="3">
    <source>
        <dbReference type="Google" id="ProtNLM"/>
    </source>
</evidence>
<dbReference type="AlphaFoldDB" id="A0A8J2JVP1"/>
<sequence length="31" mass="3639">MPYNRDFEIDWDDFQIGDEKLGEGAFGVVFK</sequence>
<comment type="caution">
    <text evidence="1">The sequence shown here is derived from an EMBL/GenBank/DDBJ whole genome shotgun (WGS) entry which is preliminary data.</text>
</comment>
<keyword evidence="2" id="KW-1185">Reference proteome</keyword>